<dbReference type="InterPro" id="IPR039424">
    <property type="entry name" value="SBP_5"/>
</dbReference>
<comment type="caution">
    <text evidence="7">The sequence shown here is derived from an EMBL/GenBank/DDBJ whole genome shotgun (WGS) entry which is preliminary data.</text>
</comment>
<dbReference type="GO" id="GO:0043190">
    <property type="term" value="C:ATP-binding cassette (ABC) transporter complex"/>
    <property type="evidence" value="ECO:0007669"/>
    <property type="project" value="InterPro"/>
</dbReference>
<comment type="similarity">
    <text evidence="2">Belongs to the bacterial solute-binding protein 5 family.</text>
</comment>
<evidence type="ECO:0000313" key="8">
    <source>
        <dbReference type="Proteomes" id="UP000245086"/>
    </source>
</evidence>
<dbReference type="AlphaFoldDB" id="A0A2P2EEA6"/>
<feature type="signal peptide" evidence="5">
    <location>
        <begin position="1"/>
        <end position="22"/>
    </location>
</feature>
<evidence type="ECO:0000256" key="4">
    <source>
        <dbReference type="ARBA" id="ARBA00022729"/>
    </source>
</evidence>
<keyword evidence="4 5" id="KW-0732">Signal</keyword>
<keyword evidence="3" id="KW-0813">Transport</keyword>
<dbReference type="EMBL" id="BFBR01000013">
    <property type="protein sequence ID" value="GBF59386.1"/>
    <property type="molecule type" value="Genomic_DNA"/>
</dbReference>
<dbReference type="InterPro" id="IPR030678">
    <property type="entry name" value="Peptide/Ni-bd"/>
</dbReference>
<feature type="chain" id="PRO_5015136497" evidence="5">
    <location>
        <begin position="23"/>
        <end position="541"/>
    </location>
</feature>
<dbReference type="Pfam" id="PF00496">
    <property type="entry name" value="SBP_bac_5"/>
    <property type="match status" value="1"/>
</dbReference>
<comment type="subcellular location">
    <subcellularLocation>
        <location evidence="1">Periplasm</location>
    </subcellularLocation>
</comment>
<dbReference type="PIRSF" id="PIRSF002741">
    <property type="entry name" value="MppA"/>
    <property type="match status" value="1"/>
</dbReference>
<dbReference type="GO" id="GO:0030288">
    <property type="term" value="C:outer membrane-bounded periplasmic space"/>
    <property type="evidence" value="ECO:0007669"/>
    <property type="project" value="UniProtKB-ARBA"/>
</dbReference>
<gene>
    <name evidence="7" type="primary">ygiS</name>
    <name evidence="7" type="ORF">PbB2_03083</name>
</gene>
<evidence type="ECO:0000256" key="1">
    <source>
        <dbReference type="ARBA" id="ARBA00004418"/>
    </source>
</evidence>
<evidence type="ECO:0000256" key="3">
    <source>
        <dbReference type="ARBA" id="ARBA00022448"/>
    </source>
</evidence>
<dbReference type="InterPro" id="IPR000914">
    <property type="entry name" value="SBP_5_dom"/>
</dbReference>
<dbReference type="Gene3D" id="3.10.105.10">
    <property type="entry name" value="Dipeptide-binding Protein, Domain 3"/>
    <property type="match status" value="1"/>
</dbReference>
<dbReference type="Gene3D" id="3.40.190.10">
    <property type="entry name" value="Periplasmic binding protein-like II"/>
    <property type="match status" value="1"/>
</dbReference>
<feature type="domain" description="Solute-binding protein family 5" evidence="6">
    <location>
        <begin position="77"/>
        <end position="457"/>
    </location>
</feature>
<sequence length="541" mass="59259">MRLPHFAPRLLAALLPVFWGLAACKNANEPDRAHTLQIGNFAEPGSLDHSKLDGSWEGRIADGLFMGLTTNLANGDVAPGMATSWQTSPDGLTWTFALRDAQWSDGKEVTAQDFVFAFQRLMSLAQASTARSNYFIIENAEAISSRGLPVESLGVRALTAKSLQIKLTRPAPYLPRLLSWTNAAPLPQHVVEKYGEAWSRPENMVTNGPYLLAQWKAGDFVHLSKNPKFFGAASVCLNDLYFYPTRDVIAAERSVRSGKLDLSVDFSGSRLKEINQNLPGYAHVSIGQRMSYISFNMRLPVFQDLRVRQALSMAIDRDFVARQVLADGSQPAYSIVPLGIGSYPGGSVTLASKPLSQGERVKRARALLEAAGYGPQKPLILTFRHRNSGDVPKTAPVLQANWQSIAPWVQISLQGNDNAVHYAALDQGDYQFADASWGTVTSDAIEHLDILRGGSANNVGAFKDPDYDRLLAKADLIVDKNQRTKALLAAESRALDQLGITPVIFDSVRNLVNPRVTGYQINSTGDMPFRLMCTKEAEAAR</sequence>
<reference evidence="7 8" key="1">
    <citation type="journal article" date="2018" name="Genome Announc.">
        <title>Draft Genome Sequence of "Candidatus Phycosocius bacilliformis," an Alphaproteobacterial Ectosymbiont of the Hydrocarbon-Producing Green Alga Botryococcus braunii.</title>
        <authorList>
            <person name="Tanabe Y."/>
            <person name="Yamaguchi H."/>
            <person name="Watanabe M.M."/>
        </authorList>
    </citation>
    <scope>NUCLEOTIDE SEQUENCE [LARGE SCALE GENOMIC DNA]</scope>
    <source>
        <strain evidence="7 8">BOTRYCO-2</strain>
    </source>
</reference>
<dbReference type="Gene3D" id="3.90.76.10">
    <property type="entry name" value="Dipeptide-binding Protein, Domain 1"/>
    <property type="match status" value="1"/>
</dbReference>
<dbReference type="PANTHER" id="PTHR30290">
    <property type="entry name" value="PERIPLASMIC BINDING COMPONENT OF ABC TRANSPORTER"/>
    <property type="match status" value="1"/>
</dbReference>
<dbReference type="FunFam" id="3.90.76.10:FF:000001">
    <property type="entry name" value="Oligopeptide ABC transporter substrate-binding protein"/>
    <property type="match status" value="1"/>
</dbReference>
<keyword evidence="8" id="KW-1185">Reference proteome</keyword>
<proteinExistence type="inferred from homology"/>
<dbReference type="PROSITE" id="PS51257">
    <property type="entry name" value="PROKAR_LIPOPROTEIN"/>
    <property type="match status" value="1"/>
</dbReference>
<dbReference type="PANTHER" id="PTHR30290:SF10">
    <property type="entry name" value="PERIPLASMIC OLIGOPEPTIDE-BINDING PROTEIN-RELATED"/>
    <property type="match status" value="1"/>
</dbReference>
<evidence type="ECO:0000259" key="6">
    <source>
        <dbReference type="Pfam" id="PF00496"/>
    </source>
</evidence>
<dbReference type="SUPFAM" id="SSF53850">
    <property type="entry name" value="Periplasmic binding protein-like II"/>
    <property type="match status" value="1"/>
</dbReference>
<evidence type="ECO:0000313" key="7">
    <source>
        <dbReference type="EMBL" id="GBF59386.1"/>
    </source>
</evidence>
<dbReference type="RefSeq" id="WP_108986270.1">
    <property type="nucleotide sequence ID" value="NZ_BFBR01000013.1"/>
</dbReference>
<name>A0A2P2EEA6_9PROT</name>
<accession>A0A2P2EEA6</accession>
<dbReference type="Proteomes" id="UP000245086">
    <property type="component" value="Unassembled WGS sequence"/>
</dbReference>
<dbReference type="OrthoDB" id="8144963at2"/>
<evidence type="ECO:0000256" key="2">
    <source>
        <dbReference type="ARBA" id="ARBA00005695"/>
    </source>
</evidence>
<dbReference type="GO" id="GO:0015833">
    <property type="term" value="P:peptide transport"/>
    <property type="evidence" value="ECO:0007669"/>
    <property type="project" value="TreeGrafter"/>
</dbReference>
<dbReference type="CDD" id="cd08504">
    <property type="entry name" value="PBP2_OppA"/>
    <property type="match status" value="1"/>
</dbReference>
<dbReference type="GO" id="GO:1904680">
    <property type="term" value="F:peptide transmembrane transporter activity"/>
    <property type="evidence" value="ECO:0007669"/>
    <property type="project" value="TreeGrafter"/>
</dbReference>
<organism evidence="7 8">
    <name type="scientific">Candidatus Phycosocius bacilliformis</name>
    <dbReference type="NCBI Taxonomy" id="1445552"/>
    <lineage>
        <taxon>Bacteria</taxon>
        <taxon>Pseudomonadati</taxon>
        <taxon>Pseudomonadota</taxon>
        <taxon>Alphaproteobacteria</taxon>
        <taxon>Caulobacterales</taxon>
        <taxon>Caulobacterales incertae sedis</taxon>
        <taxon>Candidatus Phycosocius</taxon>
    </lineage>
</organism>
<protein>
    <submittedName>
        <fullName evidence="7">Putative deoxycholate-binding periplasmic protein YgiS</fullName>
    </submittedName>
</protein>
<evidence type="ECO:0000256" key="5">
    <source>
        <dbReference type="SAM" id="SignalP"/>
    </source>
</evidence>